<dbReference type="PANTHER" id="PTHR33529">
    <property type="entry name" value="SLR0882 PROTEIN-RELATED"/>
    <property type="match status" value="1"/>
</dbReference>
<feature type="transmembrane region" description="Helical" evidence="6">
    <location>
        <begin position="12"/>
        <end position="30"/>
    </location>
</feature>
<feature type="transmembrane region" description="Helical" evidence="6">
    <location>
        <begin position="50"/>
        <end position="76"/>
    </location>
</feature>
<evidence type="ECO:0000256" key="3">
    <source>
        <dbReference type="ARBA" id="ARBA00022692"/>
    </source>
</evidence>
<organism evidence="7">
    <name type="scientific">Thermodesulfatator atlanticus</name>
    <dbReference type="NCBI Taxonomy" id="501497"/>
    <lineage>
        <taxon>Bacteria</taxon>
        <taxon>Pseudomonadati</taxon>
        <taxon>Thermodesulfobacteriota</taxon>
        <taxon>Thermodesulfobacteria</taxon>
        <taxon>Thermodesulfobacteriales</taxon>
        <taxon>Thermodesulfatatoraceae</taxon>
        <taxon>Thermodesulfatator</taxon>
    </lineage>
</organism>
<evidence type="ECO:0000256" key="6">
    <source>
        <dbReference type="SAM" id="Phobius"/>
    </source>
</evidence>
<dbReference type="Proteomes" id="UP000886101">
    <property type="component" value="Unassembled WGS sequence"/>
</dbReference>
<keyword evidence="2" id="KW-1003">Cell membrane</keyword>
<keyword evidence="4 6" id="KW-1133">Transmembrane helix</keyword>
<name>A0A7V5P188_9BACT</name>
<evidence type="ECO:0000313" key="7">
    <source>
        <dbReference type="EMBL" id="HHI97911.1"/>
    </source>
</evidence>
<dbReference type="PANTHER" id="PTHR33529:SF2">
    <property type="entry name" value="LIPOPOLYSACCHARIDE EXPORT SYSTEM PERMEASE PROTEIN LPTG"/>
    <property type="match status" value="1"/>
</dbReference>
<dbReference type="InterPro" id="IPR005495">
    <property type="entry name" value="LptG/LptF_permease"/>
</dbReference>
<dbReference type="Pfam" id="PF03739">
    <property type="entry name" value="LptF_LptG"/>
    <property type="match status" value="1"/>
</dbReference>
<evidence type="ECO:0000256" key="2">
    <source>
        <dbReference type="ARBA" id="ARBA00022475"/>
    </source>
</evidence>
<dbReference type="InterPro" id="IPR030923">
    <property type="entry name" value="LptG"/>
</dbReference>
<sequence>MKIFDRYLLKILLRFFLVVALGLLLLFDLFEFLNQLSRVGTGSYHLKKALWYVLLTSPHKLYVLLPVLSLLAVLLAQGQLVDRNESLALEAVGFSRTRQTLVLALAVFTLGLSWCGLEETLFKKAETRAWQIRARALASQKFTPYGEGFWTKRGETYLRVEKVLDDGLMEGIEIFCFEGKELKSYLFAPMGKADKGKWLLWKVRENLFGPQEVREKFYPRLYWQAPIPAQELSKLALPLEFLDAKTLWHYRLIFKAGGQDVYRYTLALWERLTTPFLVLAMGLLALSFATSPLKRKKPVLTRLLGGLFGGLFFYLLREAITHAGRVYALSPPLVALGPVFLVLGLAFWRFKKTSRA</sequence>
<dbReference type="GO" id="GO:0055085">
    <property type="term" value="P:transmembrane transport"/>
    <property type="evidence" value="ECO:0007669"/>
    <property type="project" value="InterPro"/>
</dbReference>
<dbReference type="GO" id="GO:0015920">
    <property type="term" value="P:lipopolysaccharide transport"/>
    <property type="evidence" value="ECO:0007669"/>
    <property type="project" value="TreeGrafter"/>
</dbReference>
<comment type="subcellular location">
    <subcellularLocation>
        <location evidence="1">Cell membrane</location>
        <topology evidence="1">Multi-pass membrane protein</topology>
    </subcellularLocation>
</comment>
<protein>
    <submittedName>
        <fullName evidence="7">LPS export ABC transporter permease LptG</fullName>
    </submittedName>
</protein>
<reference evidence="7" key="1">
    <citation type="journal article" date="2020" name="mSystems">
        <title>Genome- and Community-Level Interaction Insights into Carbon Utilization and Element Cycling Functions of Hydrothermarchaeota in Hydrothermal Sediment.</title>
        <authorList>
            <person name="Zhou Z."/>
            <person name="Liu Y."/>
            <person name="Xu W."/>
            <person name="Pan J."/>
            <person name="Luo Z.H."/>
            <person name="Li M."/>
        </authorList>
    </citation>
    <scope>NUCLEOTIDE SEQUENCE [LARGE SCALE GENOMIC DNA]</scope>
    <source>
        <strain evidence="7">HyVt-533</strain>
    </source>
</reference>
<dbReference type="GO" id="GO:0043190">
    <property type="term" value="C:ATP-binding cassette (ABC) transporter complex"/>
    <property type="evidence" value="ECO:0007669"/>
    <property type="project" value="InterPro"/>
</dbReference>
<keyword evidence="3 6" id="KW-0812">Transmembrane</keyword>
<dbReference type="AlphaFoldDB" id="A0A7V5P188"/>
<feature type="transmembrane region" description="Helical" evidence="6">
    <location>
        <begin position="299"/>
        <end position="316"/>
    </location>
</feature>
<comment type="caution">
    <text evidence="7">The sequence shown here is derived from an EMBL/GenBank/DDBJ whole genome shotgun (WGS) entry which is preliminary data.</text>
</comment>
<gene>
    <name evidence="7" type="primary">lptG</name>
    <name evidence="7" type="ORF">ENJ96_08685</name>
</gene>
<evidence type="ECO:0000256" key="4">
    <source>
        <dbReference type="ARBA" id="ARBA00022989"/>
    </source>
</evidence>
<feature type="transmembrane region" description="Helical" evidence="6">
    <location>
        <begin position="328"/>
        <end position="348"/>
    </location>
</feature>
<dbReference type="NCBIfam" id="TIGR04408">
    <property type="entry name" value="LptG_lptG"/>
    <property type="match status" value="1"/>
</dbReference>
<evidence type="ECO:0000256" key="1">
    <source>
        <dbReference type="ARBA" id="ARBA00004651"/>
    </source>
</evidence>
<keyword evidence="5 6" id="KW-0472">Membrane</keyword>
<accession>A0A7V5P188</accession>
<proteinExistence type="predicted"/>
<dbReference type="EMBL" id="DROK01000257">
    <property type="protein sequence ID" value="HHI97911.1"/>
    <property type="molecule type" value="Genomic_DNA"/>
</dbReference>
<feature type="transmembrane region" description="Helical" evidence="6">
    <location>
        <begin position="272"/>
        <end position="290"/>
    </location>
</feature>
<evidence type="ECO:0000256" key="5">
    <source>
        <dbReference type="ARBA" id="ARBA00023136"/>
    </source>
</evidence>